<dbReference type="Pfam" id="PF02321">
    <property type="entry name" value="OEP"/>
    <property type="match status" value="2"/>
</dbReference>
<protein>
    <submittedName>
        <fullName evidence="3">TolC family protein</fullName>
    </submittedName>
</protein>
<dbReference type="EMBL" id="JBHUMD010000027">
    <property type="protein sequence ID" value="MFD2603205.1"/>
    <property type="molecule type" value="Genomic_DNA"/>
</dbReference>
<sequence length="470" mass="51945">MRTYNIYLLFTALLILTGCKVSKDIETPQPELPQQYRNAAASTDTTSIATIEWKQFFPDITLQGLIDKAIKNNYDMQTALKNIEAAQLQFRQTKWNNVPQLSLGVTANTSIPSQNSLNGISLNNFLNTSHIEDYNAGGNLSWEADIWGKLKGRKKEALNQYLKSEEAKKLLQTNLVAGVAQGYYNLLMLDQQLAVAKKNLELNEHTLRIVKMQFESGQVTSLAVQQTETQRLKAAQIVPMLEKEIIIQENGLSILTGALPAEISRSSTLDLTPLLTELSSGVPSSIISHRPDIKASEYELASANARVGITKASMYPALNITAAGGVNSFKSNNWFNMPASLFGMVAGSVTQPLLQRKQLRTQYEIAKVEREKAVIAFRQSVLNAVGEVSDALVKVEKFKQEQEFAADRVANLQKATTNADMLFKSGMANYLEVITAQGNVLQSELDLAVLKRDQLNAVAQLYRSLGGGWR</sequence>
<name>A0ABW5NW72_9FLAO</name>
<dbReference type="NCBIfam" id="TIGR01845">
    <property type="entry name" value="outer_NodT"/>
    <property type="match status" value="1"/>
</dbReference>
<dbReference type="PANTHER" id="PTHR30203">
    <property type="entry name" value="OUTER MEMBRANE CATION EFFLUX PROTEIN"/>
    <property type="match status" value="1"/>
</dbReference>
<keyword evidence="2" id="KW-0472">Membrane</keyword>
<dbReference type="Proteomes" id="UP001597480">
    <property type="component" value="Unassembled WGS sequence"/>
</dbReference>
<keyword evidence="2" id="KW-0564">Palmitate</keyword>
<dbReference type="PROSITE" id="PS51257">
    <property type="entry name" value="PROKAR_LIPOPROTEIN"/>
    <property type="match status" value="1"/>
</dbReference>
<evidence type="ECO:0000256" key="2">
    <source>
        <dbReference type="RuleBase" id="RU362097"/>
    </source>
</evidence>
<keyword evidence="2" id="KW-0812">Transmembrane</keyword>
<keyword evidence="2" id="KW-0449">Lipoprotein</keyword>
<reference evidence="4" key="1">
    <citation type="journal article" date="2019" name="Int. J. Syst. Evol. Microbiol.">
        <title>The Global Catalogue of Microorganisms (GCM) 10K type strain sequencing project: providing services to taxonomists for standard genome sequencing and annotation.</title>
        <authorList>
            <consortium name="The Broad Institute Genomics Platform"/>
            <consortium name="The Broad Institute Genome Sequencing Center for Infectious Disease"/>
            <person name="Wu L."/>
            <person name="Ma J."/>
        </authorList>
    </citation>
    <scope>NUCLEOTIDE SEQUENCE [LARGE SCALE GENOMIC DNA]</scope>
    <source>
        <strain evidence="4">KCTC 42107</strain>
    </source>
</reference>
<dbReference type="InterPro" id="IPR003423">
    <property type="entry name" value="OMP_efflux"/>
</dbReference>
<evidence type="ECO:0000256" key="1">
    <source>
        <dbReference type="ARBA" id="ARBA00007613"/>
    </source>
</evidence>
<keyword evidence="2" id="KW-1134">Transmembrane beta strand</keyword>
<organism evidence="3 4">
    <name type="scientific">Flavobacterium suzhouense</name>
    <dbReference type="NCBI Taxonomy" id="1529638"/>
    <lineage>
        <taxon>Bacteria</taxon>
        <taxon>Pseudomonadati</taxon>
        <taxon>Bacteroidota</taxon>
        <taxon>Flavobacteriia</taxon>
        <taxon>Flavobacteriales</taxon>
        <taxon>Flavobacteriaceae</taxon>
        <taxon>Flavobacterium</taxon>
    </lineage>
</organism>
<dbReference type="Gene3D" id="1.20.1600.10">
    <property type="entry name" value="Outer membrane efflux proteins (OEP)"/>
    <property type="match status" value="1"/>
</dbReference>
<comment type="similarity">
    <text evidence="1 2">Belongs to the outer membrane factor (OMF) (TC 1.B.17) family.</text>
</comment>
<comment type="subcellular location">
    <subcellularLocation>
        <location evidence="2">Cell membrane</location>
        <topology evidence="2">Lipid-anchor</topology>
    </subcellularLocation>
</comment>
<accession>A0ABW5NW72</accession>
<dbReference type="RefSeq" id="WP_379821877.1">
    <property type="nucleotide sequence ID" value="NZ_JBHUMD010000027.1"/>
</dbReference>
<dbReference type="SUPFAM" id="SSF56954">
    <property type="entry name" value="Outer membrane efflux proteins (OEP)"/>
    <property type="match status" value="1"/>
</dbReference>
<comment type="caution">
    <text evidence="3">The sequence shown here is derived from an EMBL/GenBank/DDBJ whole genome shotgun (WGS) entry which is preliminary data.</text>
</comment>
<evidence type="ECO:0000313" key="3">
    <source>
        <dbReference type="EMBL" id="MFD2603205.1"/>
    </source>
</evidence>
<dbReference type="InterPro" id="IPR010131">
    <property type="entry name" value="MdtP/NodT-like"/>
</dbReference>
<dbReference type="Gene3D" id="2.20.200.10">
    <property type="entry name" value="Outer membrane efflux proteins (OEP)"/>
    <property type="match status" value="1"/>
</dbReference>
<evidence type="ECO:0000313" key="4">
    <source>
        <dbReference type="Proteomes" id="UP001597480"/>
    </source>
</evidence>
<gene>
    <name evidence="3" type="ORF">ACFSR3_14170</name>
</gene>
<proteinExistence type="inferred from homology"/>
<keyword evidence="4" id="KW-1185">Reference proteome</keyword>